<reference evidence="13 14" key="1">
    <citation type="submission" date="2019-12" db="EMBL/GenBank/DDBJ databases">
        <title>Genomic-based taxomic classification of the family Erythrobacteraceae.</title>
        <authorList>
            <person name="Xu L."/>
        </authorList>
    </citation>
    <scope>NUCLEOTIDE SEQUENCE [LARGE SCALE GENOMIC DNA]</scope>
    <source>
        <strain evidence="13 14">S36</strain>
    </source>
</reference>
<accession>A0A6I4TZJ0</accession>
<dbReference type="GO" id="GO:0015344">
    <property type="term" value="F:siderophore uptake transmembrane transporter activity"/>
    <property type="evidence" value="ECO:0007669"/>
    <property type="project" value="TreeGrafter"/>
</dbReference>
<evidence type="ECO:0000256" key="10">
    <source>
        <dbReference type="SAM" id="SignalP"/>
    </source>
</evidence>
<feature type="domain" description="TonB-dependent receptor-like beta-barrel" evidence="11">
    <location>
        <begin position="234"/>
        <end position="776"/>
    </location>
</feature>
<name>A0A6I4TZJ0_9SPHN</name>
<evidence type="ECO:0000256" key="6">
    <source>
        <dbReference type="ARBA" id="ARBA00023136"/>
    </source>
</evidence>
<evidence type="ECO:0000256" key="3">
    <source>
        <dbReference type="ARBA" id="ARBA00022452"/>
    </source>
</evidence>
<evidence type="ECO:0000256" key="2">
    <source>
        <dbReference type="ARBA" id="ARBA00022448"/>
    </source>
</evidence>
<proteinExistence type="inferred from homology"/>
<dbReference type="SUPFAM" id="SSF56935">
    <property type="entry name" value="Porins"/>
    <property type="match status" value="1"/>
</dbReference>
<evidence type="ECO:0000256" key="5">
    <source>
        <dbReference type="ARBA" id="ARBA00023077"/>
    </source>
</evidence>
<dbReference type="InterPro" id="IPR039426">
    <property type="entry name" value="TonB-dep_rcpt-like"/>
</dbReference>
<evidence type="ECO:0000256" key="1">
    <source>
        <dbReference type="ARBA" id="ARBA00004571"/>
    </source>
</evidence>
<evidence type="ECO:0000259" key="11">
    <source>
        <dbReference type="Pfam" id="PF00593"/>
    </source>
</evidence>
<organism evidence="13 14">
    <name type="scientific">Croceibacterium xixiisoli</name>
    <dbReference type="NCBI Taxonomy" id="1476466"/>
    <lineage>
        <taxon>Bacteria</taxon>
        <taxon>Pseudomonadati</taxon>
        <taxon>Pseudomonadota</taxon>
        <taxon>Alphaproteobacteria</taxon>
        <taxon>Sphingomonadales</taxon>
        <taxon>Erythrobacteraceae</taxon>
        <taxon>Croceibacterium</taxon>
    </lineage>
</organism>
<dbReference type="GO" id="GO:0009279">
    <property type="term" value="C:cell outer membrane"/>
    <property type="evidence" value="ECO:0007669"/>
    <property type="project" value="UniProtKB-SubCell"/>
</dbReference>
<keyword evidence="10" id="KW-0732">Signal</keyword>
<keyword evidence="3 8" id="KW-1134">Transmembrane beta strand</keyword>
<dbReference type="Proteomes" id="UP000469430">
    <property type="component" value="Unassembled WGS sequence"/>
</dbReference>
<keyword evidence="14" id="KW-1185">Reference proteome</keyword>
<keyword evidence="6 8" id="KW-0472">Membrane</keyword>
<dbReference type="CDD" id="cd01347">
    <property type="entry name" value="ligand_gated_channel"/>
    <property type="match status" value="1"/>
</dbReference>
<comment type="similarity">
    <text evidence="8 9">Belongs to the TonB-dependent receptor family.</text>
</comment>
<evidence type="ECO:0000256" key="9">
    <source>
        <dbReference type="RuleBase" id="RU003357"/>
    </source>
</evidence>
<feature type="signal peptide" evidence="10">
    <location>
        <begin position="1"/>
        <end position="19"/>
    </location>
</feature>
<keyword evidence="2 8" id="KW-0813">Transport</keyword>
<keyword evidence="5 9" id="KW-0798">TonB box</keyword>
<comment type="subcellular location">
    <subcellularLocation>
        <location evidence="1 8">Cell outer membrane</location>
        <topology evidence="1 8">Multi-pass membrane protein</topology>
    </subcellularLocation>
</comment>
<keyword evidence="7 8" id="KW-0998">Cell outer membrane</keyword>
<evidence type="ECO:0000256" key="4">
    <source>
        <dbReference type="ARBA" id="ARBA00022692"/>
    </source>
</evidence>
<dbReference type="PANTHER" id="PTHR32552">
    <property type="entry name" value="FERRICHROME IRON RECEPTOR-RELATED"/>
    <property type="match status" value="1"/>
</dbReference>
<dbReference type="InterPro" id="IPR000531">
    <property type="entry name" value="Beta-barrel_TonB"/>
</dbReference>
<dbReference type="Pfam" id="PF00593">
    <property type="entry name" value="TonB_dep_Rec_b-barrel"/>
    <property type="match status" value="1"/>
</dbReference>
<evidence type="ECO:0000259" key="12">
    <source>
        <dbReference type="Pfam" id="PF07715"/>
    </source>
</evidence>
<comment type="caution">
    <text evidence="13">The sequence shown here is derived from an EMBL/GenBank/DDBJ whole genome shotgun (WGS) entry which is preliminary data.</text>
</comment>
<dbReference type="EMBL" id="WTYJ01000002">
    <property type="protein sequence ID" value="MXO99773.1"/>
    <property type="molecule type" value="Genomic_DNA"/>
</dbReference>
<dbReference type="Pfam" id="PF07715">
    <property type="entry name" value="Plug"/>
    <property type="match status" value="1"/>
</dbReference>
<dbReference type="OrthoDB" id="9760333at2"/>
<protein>
    <submittedName>
        <fullName evidence="13">TonB-dependent receptor</fullName>
    </submittedName>
</protein>
<dbReference type="Gene3D" id="2.40.170.20">
    <property type="entry name" value="TonB-dependent receptor, beta-barrel domain"/>
    <property type="match status" value="1"/>
</dbReference>
<keyword evidence="13" id="KW-0675">Receptor</keyword>
<evidence type="ECO:0000256" key="8">
    <source>
        <dbReference type="PROSITE-ProRule" id="PRU01360"/>
    </source>
</evidence>
<dbReference type="Gene3D" id="2.170.130.10">
    <property type="entry name" value="TonB-dependent receptor, plug domain"/>
    <property type="match status" value="1"/>
</dbReference>
<evidence type="ECO:0000313" key="14">
    <source>
        <dbReference type="Proteomes" id="UP000469430"/>
    </source>
</evidence>
<dbReference type="InterPro" id="IPR012910">
    <property type="entry name" value="Plug_dom"/>
</dbReference>
<dbReference type="InterPro" id="IPR037066">
    <property type="entry name" value="Plug_dom_sf"/>
</dbReference>
<evidence type="ECO:0000313" key="13">
    <source>
        <dbReference type="EMBL" id="MXO99773.1"/>
    </source>
</evidence>
<feature type="domain" description="TonB-dependent receptor plug" evidence="12">
    <location>
        <begin position="61"/>
        <end position="161"/>
    </location>
</feature>
<feature type="chain" id="PRO_5026274082" evidence="10">
    <location>
        <begin position="20"/>
        <end position="810"/>
    </location>
</feature>
<dbReference type="AlphaFoldDB" id="A0A6I4TZJ0"/>
<sequence>MSKSTSFLALGCVSAAAFAVPATAQSGDQPRLGGVTVVDTAIDDEGVKVEKADSPKYVRPLLDTPQTITVIASETLQQQNLLTLREVLSTVPGITFAAGEGGFGYGDRITLRGYSANNDISVDGVRSGAVMNRNETFNIEQVEVTNGANSVYNGGGSVGGTINLVTKKPLNYDRTVINAGVGTDEYYRGTVDSNFVSGDIAVRLNAVYHQNEIPGRQVEFYERWGIAPSVTAGINGPTRLTLQFEHLDDKGMPQYGLRYFPMLGGFLPDFNQEAYYGFRNVDTQESITNSVQAIFEHDFSETLRFRNLTRYENIQQYTVTSQPAGTFCLSNNLQPLTSTTPGATAASCTVRIGNAQTGPQLVIPAGYFLPTGGRGNPRYIRNQTAYTQFDLSGEFNTGGLEHTFVLGFSSLWERFTQDGGSLLTAPTAPGYYPLVNIANPNEIIAGPGGTGGGDLVRVYGNNEYTGPVNFNHTSRNRGVQASYAAYLFDAIKFSDMFEINGGVRYEKYDGRNNVWSVAGGVFTPNANNGRTTSSDELFSWRVGAVFKPAENISTYVAFGNSRTPSKGSIDAACTNTLDANNNTCSVEPESAKNYEIGAKADLFSGGLQLAAALFRNERDKYRVASGEPGLNDQVLDGHSRVDGISLSASGNITPAWSIVANYTYLDSKLIRSVSEYCLQNPGKDNCTNTVEVPDPGAGTMLPATPDHSGSLFTSYSFPFGLQIGYGFTYQGSHALNPVPTATVPTTFNVPDYLTHRLMVGYKLNDNLNAQLNIQNLTDEDYVTTVRTAVGGSWAQPGVGRSAVLSIGYTF</sequence>
<dbReference type="RefSeq" id="WP_161391465.1">
    <property type="nucleotide sequence ID" value="NZ_JBHSCP010000001.1"/>
</dbReference>
<gene>
    <name evidence="13" type="ORF">GRI97_12315</name>
</gene>
<dbReference type="PROSITE" id="PS52016">
    <property type="entry name" value="TONB_DEPENDENT_REC_3"/>
    <property type="match status" value="1"/>
</dbReference>
<dbReference type="InterPro" id="IPR036942">
    <property type="entry name" value="Beta-barrel_TonB_sf"/>
</dbReference>
<dbReference type="PANTHER" id="PTHR32552:SF83">
    <property type="entry name" value="BLR3904 PROTEIN"/>
    <property type="match status" value="1"/>
</dbReference>
<evidence type="ECO:0000256" key="7">
    <source>
        <dbReference type="ARBA" id="ARBA00023237"/>
    </source>
</evidence>
<keyword evidence="4 8" id="KW-0812">Transmembrane</keyword>